<dbReference type="AlphaFoldDB" id="V5BEG5"/>
<keyword evidence="1" id="KW-1133">Transmembrane helix</keyword>
<keyword evidence="1" id="KW-0812">Transmembrane</keyword>
<evidence type="ECO:0008006" key="4">
    <source>
        <dbReference type="Google" id="ProtNLM"/>
    </source>
</evidence>
<organism evidence="2 3">
    <name type="scientific">Trypanosoma cruzi Dm28c</name>
    <dbReference type="NCBI Taxonomy" id="1416333"/>
    <lineage>
        <taxon>Eukaryota</taxon>
        <taxon>Discoba</taxon>
        <taxon>Euglenozoa</taxon>
        <taxon>Kinetoplastea</taxon>
        <taxon>Metakinetoplastina</taxon>
        <taxon>Trypanosomatida</taxon>
        <taxon>Trypanosomatidae</taxon>
        <taxon>Trypanosoma</taxon>
        <taxon>Schizotrypanum</taxon>
    </lineage>
</organism>
<evidence type="ECO:0000313" key="2">
    <source>
        <dbReference type="EMBL" id="ESS64442.1"/>
    </source>
</evidence>
<protein>
    <recommendedName>
        <fullName evidence="4">Mucin TcMUCII</fullName>
    </recommendedName>
</protein>
<dbReference type="VEuPathDB" id="TriTrypDB:TCDM_07501"/>
<sequence length="371" mass="40312">MVYCKDWPEGTHDENATSTAIHFRRHGSNAARANTPCGFSGVTCTVLFAVIFPPSPSVGADVPVDATSCGFRTHPLIDAADTAAHCWCFLHDRCTAPSSWWNGTGDENTADQVQSDGAGSPVSVPLITPPASKEIDGTGKALTECQDTSCFSSSLLVKQPDELTTTLLTNDDKGTTTTADSDSPNAVFHTTSHLLHLIVSYACCCCCFDSGYVCMKWCPLNMHEGQRQLNCFCDEYWLHFPWTNNPRDVRGSLLFLNCYFAFVLLCALHLLLCVCVPSVRGAGTTDRSRRVCMRWSLVCRSCLLLPPPSLCVCVRACCRGLECVLCLLCGVRCMAGCCPLLVWCALCVCLPHLSSLCCSPFPSLCRSAPHH</sequence>
<feature type="transmembrane region" description="Helical" evidence="1">
    <location>
        <begin position="259"/>
        <end position="279"/>
    </location>
</feature>
<proteinExistence type="predicted"/>
<keyword evidence="1" id="KW-0472">Membrane</keyword>
<name>V5BEG5_TRYCR</name>
<accession>V5BEG5</accession>
<evidence type="ECO:0000313" key="3">
    <source>
        <dbReference type="Proteomes" id="UP000017861"/>
    </source>
</evidence>
<comment type="caution">
    <text evidence="2">The sequence shown here is derived from an EMBL/GenBank/DDBJ whole genome shotgun (WGS) entry which is preliminary data.</text>
</comment>
<gene>
    <name evidence="2" type="ORF">TCDM_07501</name>
</gene>
<dbReference type="EMBL" id="AYLP01000090">
    <property type="protein sequence ID" value="ESS64442.1"/>
    <property type="molecule type" value="Genomic_DNA"/>
</dbReference>
<evidence type="ECO:0000256" key="1">
    <source>
        <dbReference type="SAM" id="Phobius"/>
    </source>
</evidence>
<dbReference type="Proteomes" id="UP000017861">
    <property type="component" value="Unassembled WGS sequence"/>
</dbReference>
<reference evidence="2 3" key="1">
    <citation type="journal article" date="2014" name="Genome Announc.">
        <title>Trypanosoma cruzi Clone Dm28c Draft Genome Sequence.</title>
        <authorList>
            <person name="Grisard E.C."/>
            <person name="Teixeira S.M."/>
            <person name="de Almeida L.G."/>
            <person name="Stoco P.H."/>
            <person name="Gerber A.L."/>
            <person name="Talavera-Lopez C."/>
            <person name="Lima O.C."/>
            <person name="Andersson B."/>
            <person name="de Vasconcelos A.T."/>
        </authorList>
    </citation>
    <scope>NUCLEOTIDE SEQUENCE [LARGE SCALE GENOMIC DNA]</scope>
    <source>
        <strain evidence="2 3">Dm28c</strain>
    </source>
</reference>